<evidence type="ECO:0000256" key="1">
    <source>
        <dbReference type="SAM" id="MobiDB-lite"/>
    </source>
</evidence>
<dbReference type="RefSeq" id="XP_008562181.1">
    <property type="nucleotide sequence ID" value="XM_008563959.1"/>
</dbReference>
<feature type="region of interest" description="Disordered" evidence="1">
    <location>
        <begin position="13"/>
        <end position="38"/>
    </location>
</feature>
<gene>
    <name evidence="3" type="primary">LOC103582331</name>
</gene>
<reference evidence="3" key="1">
    <citation type="submission" date="2025-08" db="UniProtKB">
        <authorList>
            <consortium name="RefSeq"/>
        </authorList>
    </citation>
    <scope>IDENTIFICATION</scope>
</reference>
<feature type="region of interest" description="Disordered" evidence="1">
    <location>
        <begin position="90"/>
        <end position="117"/>
    </location>
</feature>
<keyword evidence="2" id="KW-1185">Reference proteome</keyword>
<feature type="compositionally biased region" description="Basic and acidic residues" evidence="1">
    <location>
        <begin position="107"/>
        <end position="117"/>
    </location>
</feature>
<protein>
    <submittedName>
        <fullName evidence="3">Uncharacterized protein LOC103582331</fullName>
    </submittedName>
</protein>
<evidence type="ECO:0000313" key="3">
    <source>
        <dbReference type="RefSeq" id="XP_008562181.1"/>
    </source>
</evidence>
<name>A0ABM0Q1E0_GALVR</name>
<proteinExistence type="predicted"/>
<organism evidence="2 3">
    <name type="scientific">Galeopterus variegatus</name>
    <name type="common">Malayan flying lemur</name>
    <name type="synonym">Cynocephalus variegatus</name>
    <dbReference type="NCBI Taxonomy" id="482537"/>
    <lineage>
        <taxon>Eukaryota</taxon>
        <taxon>Metazoa</taxon>
        <taxon>Chordata</taxon>
        <taxon>Craniata</taxon>
        <taxon>Vertebrata</taxon>
        <taxon>Euteleostomi</taxon>
        <taxon>Mammalia</taxon>
        <taxon>Eutheria</taxon>
        <taxon>Euarchontoglires</taxon>
        <taxon>Dermoptera</taxon>
        <taxon>Cynocephalidae</taxon>
        <taxon>Galeopterus</taxon>
    </lineage>
</organism>
<evidence type="ECO:0000313" key="2">
    <source>
        <dbReference type="Proteomes" id="UP000694923"/>
    </source>
</evidence>
<sequence length="211" mass="22226">MWKLRKTWVTRPSDVDRLGGGRSPLAGAHSRSPAQTRAGAAGAFRGGFLSLRSAPGAQRPACALPAGGAGLARRARPSLRQWVWTRVNEKGEASGGAHTPPGCLARGSDHPPRIRGELTGEAPLRFTPCCFTRREHMRRRHEVPSGAAATPIFLSHREGATEELGALPRLFPLEIEDPGVDGVASGRPPGGRGREPPTPEPAAPVGPGGCR</sequence>
<dbReference type="GeneID" id="103582331"/>
<feature type="region of interest" description="Disordered" evidence="1">
    <location>
        <begin position="176"/>
        <end position="211"/>
    </location>
</feature>
<feature type="non-terminal residue" evidence="3">
    <location>
        <position position="211"/>
    </location>
</feature>
<dbReference type="Proteomes" id="UP000694923">
    <property type="component" value="Unplaced"/>
</dbReference>
<accession>A0ABM0Q1E0</accession>